<dbReference type="PANTHER" id="PTHR43386">
    <property type="entry name" value="OLIGOPEPTIDE TRANSPORT SYSTEM PERMEASE PROTEIN APPC"/>
    <property type="match status" value="1"/>
</dbReference>
<keyword evidence="9 12" id="KW-0472">Membrane</keyword>
<evidence type="ECO:0000313" key="15">
    <source>
        <dbReference type="EMBL" id="MBR7834937.1"/>
    </source>
</evidence>
<dbReference type="RefSeq" id="WP_212529452.1">
    <property type="nucleotide sequence ID" value="NZ_JAGSOG010000076.1"/>
</dbReference>
<evidence type="ECO:0000256" key="4">
    <source>
        <dbReference type="ARBA" id="ARBA00022519"/>
    </source>
</evidence>
<evidence type="ECO:0000256" key="12">
    <source>
        <dbReference type="RuleBase" id="RU363032"/>
    </source>
</evidence>
<dbReference type="PROSITE" id="PS50928">
    <property type="entry name" value="ABC_TM1"/>
    <property type="match status" value="1"/>
</dbReference>
<keyword evidence="16" id="KW-1185">Reference proteome</keyword>
<evidence type="ECO:0000256" key="13">
    <source>
        <dbReference type="SAM" id="MobiDB-lite"/>
    </source>
</evidence>
<dbReference type="Pfam" id="PF12911">
    <property type="entry name" value="OppC_N"/>
    <property type="match status" value="1"/>
</dbReference>
<evidence type="ECO:0000313" key="16">
    <source>
        <dbReference type="Proteomes" id="UP000675781"/>
    </source>
</evidence>
<evidence type="ECO:0000256" key="5">
    <source>
        <dbReference type="ARBA" id="ARBA00022692"/>
    </source>
</evidence>
<dbReference type="Gene3D" id="1.10.3720.10">
    <property type="entry name" value="MetI-like"/>
    <property type="match status" value="1"/>
</dbReference>
<keyword evidence="8 12" id="KW-1133">Transmembrane helix</keyword>
<dbReference type="InterPro" id="IPR050366">
    <property type="entry name" value="BP-dependent_transpt_permease"/>
</dbReference>
<accession>A0A941ER25</accession>
<evidence type="ECO:0000259" key="14">
    <source>
        <dbReference type="PROSITE" id="PS50928"/>
    </source>
</evidence>
<keyword evidence="4" id="KW-0997">Cell inner membrane</keyword>
<dbReference type="Pfam" id="PF00528">
    <property type="entry name" value="BPD_transp_1"/>
    <property type="match status" value="1"/>
</dbReference>
<feature type="transmembrane region" description="Helical" evidence="12">
    <location>
        <begin position="41"/>
        <end position="59"/>
    </location>
</feature>
<dbReference type="CDD" id="cd06261">
    <property type="entry name" value="TM_PBP2"/>
    <property type="match status" value="1"/>
</dbReference>
<evidence type="ECO:0000256" key="2">
    <source>
        <dbReference type="ARBA" id="ARBA00022448"/>
    </source>
</evidence>
<evidence type="ECO:0000256" key="3">
    <source>
        <dbReference type="ARBA" id="ARBA00022475"/>
    </source>
</evidence>
<feature type="transmembrane region" description="Helical" evidence="12">
    <location>
        <begin position="166"/>
        <end position="185"/>
    </location>
</feature>
<dbReference type="InterPro" id="IPR025966">
    <property type="entry name" value="OppC_N"/>
</dbReference>
<evidence type="ECO:0000256" key="8">
    <source>
        <dbReference type="ARBA" id="ARBA00022989"/>
    </source>
</evidence>
<dbReference type="SUPFAM" id="SSF161098">
    <property type="entry name" value="MetI-like"/>
    <property type="match status" value="1"/>
</dbReference>
<dbReference type="GO" id="GO:0015833">
    <property type="term" value="P:peptide transport"/>
    <property type="evidence" value="ECO:0007669"/>
    <property type="project" value="UniProtKB-KW"/>
</dbReference>
<dbReference type="InterPro" id="IPR035906">
    <property type="entry name" value="MetI-like_sf"/>
</dbReference>
<name>A0A941ER25_9ACTN</name>
<feature type="domain" description="ABC transmembrane type-1" evidence="14">
    <location>
        <begin position="102"/>
        <end position="292"/>
    </location>
</feature>
<keyword evidence="6" id="KW-0571">Peptide transport</keyword>
<feature type="transmembrane region" description="Helical" evidence="12">
    <location>
        <begin position="220"/>
        <end position="249"/>
    </location>
</feature>
<evidence type="ECO:0000256" key="10">
    <source>
        <dbReference type="ARBA" id="ARBA00024202"/>
    </source>
</evidence>
<evidence type="ECO:0000256" key="11">
    <source>
        <dbReference type="ARBA" id="ARBA00072251"/>
    </source>
</evidence>
<dbReference type="PANTHER" id="PTHR43386:SF2">
    <property type="entry name" value="OLIGOPEPTIDE TRANSPORT SYSTEM PERMEASE PROTEIN OPPC"/>
    <property type="match status" value="1"/>
</dbReference>
<dbReference type="Proteomes" id="UP000675781">
    <property type="component" value="Unassembled WGS sequence"/>
</dbReference>
<gene>
    <name evidence="15" type="ORF">KDL01_16810</name>
</gene>
<protein>
    <recommendedName>
        <fullName evidence="11">Oligopeptide transport system permease protein OppC</fullName>
    </recommendedName>
</protein>
<evidence type="ECO:0000256" key="7">
    <source>
        <dbReference type="ARBA" id="ARBA00022927"/>
    </source>
</evidence>
<keyword evidence="3" id="KW-1003">Cell membrane</keyword>
<feature type="transmembrane region" description="Helical" evidence="12">
    <location>
        <begin position="137"/>
        <end position="160"/>
    </location>
</feature>
<keyword evidence="2 12" id="KW-0813">Transport</keyword>
<evidence type="ECO:0000256" key="9">
    <source>
        <dbReference type="ARBA" id="ARBA00023136"/>
    </source>
</evidence>
<dbReference type="GO" id="GO:0055085">
    <property type="term" value="P:transmembrane transport"/>
    <property type="evidence" value="ECO:0007669"/>
    <property type="project" value="InterPro"/>
</dbReference>
<feature type="transmembrane region" description="Helical" evidence="12">
    <location>
        <begin position="269"/>
        <end position="288"/>
    </location>
</feature>
<feature type="compositionally biased region" description="Low complexity" evidence="13">
    <location>
        <begin position="321"/>
        <end position="333"/>
    </location>
</feature>
<evidence type="ECO:0000256" key="6">
    <source>
        <dbReference type="ARBA" id="ARBA00022856"/>
    </source>
</evidence>
<proteinExistence type="inferred from homology"/>
<dbReference type="GO" id="GO:0005886">
    <property type="term" value="C:plasma membrane"/>
    <property type="evidence" value="ECO:0007669"/>
    <property type="project" value="UniProtKB-SubCell"/>
</dbReference>
<dbReference type="EMBL" id="JAGSOG010000076">
    <property type="protein sequence ID" value="MBR7834937.1"/>
    <property type="molecule type" value="Genomic_DNA"/>
</dbReference>
<comment type="similarity">
    <text evidence="10">Belongs to the binding-protein-dependent transport system permease family. OppBC subfamily.</text>
</comment>
<feature type="transmembrane region" description="Helical" evidence="12">
    <location>
        <begin position="106"/>
        <end position="130"/>
    </location>
</feature>
<keyword evidence="5 12" id="KW-0812">Transmembrane</keyword>
<comment type="caution">
    <text evidence="15">The sequence shown here is derived from an EMBL/GenBank/DDBJ whole genome shotgun (WGS) entry which is preliminary data.</text>
</comment>
<keyword evidence="7" id="KW-0653">Protein transport</keyword>
<dbReference type="InterPro" id="IPR000515">
    <property type="entry name" value="MetI-like"/>
</dbReference>
<dbReference type="AlphaFoldDB" id="A0A941ER25"/>
<feature type="region of interest" description="Disordered" evidence="13">
    <location>
        <begin position="301"/>
        <end position="333"/>
    </location>
</feature>
<organism evidence="15 16">
    <name type="scientific">Actinospica durhamensis</name>
    <dbReference type="NCBI Taxonomy" id="1508375"/>
    <lineage>
        <taxon>Bacteria</taxon>
        <taxon>Bacillati</taxon>
        <taxon>Actinomycetota</taxon>
        <taxon>Actinomycetes</taxon>
        <taxon>Catenulisporales</taxon>
        <taxon>Actinospicaceae</taxon>
        <taxon>Actinospica</taxon>
    </lineage>
</organism>
<sequence length="333" mass="36387">MSLNANALVDEAGSTDPIGDGPQVSTGRGRLVLKRFLRNRAATIGLVIVVLMFLSAFVGPDIDQWKYTDIDFENFQTPPSGAHWFGTTQTGQDMFALCMRGLQKSLIIGLVGGVLTTAFAALVGACAGYYGRWADRILSWFIDLFLVLPSFLMLSILSPWFRGKTWMILIPLLAAFAWMITARIVRAQAMSLKNREFVSAARFMGVPGWRIILRHILPNIASLLIIDAVLNVAATILGEVNLSFFGFGVQAPDVSLGTLIDTGQQDIGSYQWLLVFPMACLVVLLLAVNMIGDGLRDALDPNAQGAKSKVRRPKAERRDSTPVLTEPVTVEVD</sequence>
<evidence type="ECO:0000256" key="1">
    <source>
        <dbReference type="ARBA" id="ARBA00004429"/>
    </source>
</evidence>
<comment type="subcellular location">
    <subcellularLocation>
        <location evidence="1">Cell inner membrane</location>
        <topology evidence="1">Multi-pass membrane protein</topology>
    </subcellularLocation>
    <subcellularLocation>
        <location evidence="12">Cell membrane</location>
        <topology evidence="12">Multi-pass membrane protein</topology>
    </subcellularLocation>
</comment>
<dbReference type="GO" id="GO:0015031">
    <property type="term" value="P:protein transport"/>
    <property type="evidence" value="ECO:0007669"/>
    <property type="project" value="UniProtKB-KW"/>
</dbReference>
<reference evidence="15" key="1">
    <citation type="submission" date="2021-04" db="EMBL/GenBank/DDBJ databases">
        <title>Genome based classification of Actinospica acidithermotolerans sp. nov., an actinobacterium isolated from an Indonesian hot spring.</title>
        <authorList>
            <person name="Kusuma A.B."/>
            <person name="Putra K.E."/>
            <person name="Nafisah S."/>
            <person name="Loh J."/>
            <person name="Nouioui I."/>
            <person name="Goodfellow M."/>
        </authorList>
    </citation>
    <scope>NUCLEOTIDE SEQUENCE</scope>
    <source>
        <strain evidence="15">CSCA 57</strain>
    </source>
</reference>